<reference evidence="7 8" key="1">
    <citation type="submission" date="2019-08" db="EMBL/GenBank/DDBJ databases">
        <title>Parahaliea maris sp. nov., isolated from the surface seawater.</title>
        <authorList>
            <person name="Liu Y."/>
        </authorList>
    </citation>
    <scope>NUCLEOTIDE SEQUENCE [LARGE SCALE GENOMIC DNA]</scope>
    <source>
        <strain evidence="7 8">HSLHS9</strain>
    </source>
</reference>
<dbReference type="Pfam" id="PF21073">
    <property type="entry name" value="GDH_HM1"/>
    <property type="match status" value="1"/>
</dbReference>
<feature type="domain" description="NAD-glutamate dehydrogenase catalytic" evidence="2">
    <location>
        <begin position="729"/>
        <end position="1223"/>
    </location>
</feature>
<dbReference type="RefSeq" id="WP_148068798.1">
    <property type="nucleotide sequence ID" value="NZ_VRZA01000004.1"/>
</dbReference>
<evidence type="ECO:0000256" key="1">
    <source>
        <dbReference type="ARBA" id="ARBA00023002"/>
    </source>
</evidence>
<dbReference type="Gene3D" id="3.40.50.720">
    <property type="entry name" value="NAD(P)-binding Rossmann-like Domain"/>
    <property type="match status" value="1"/>
</dbReference>
<dbReference type="PIRSF" id="PIRSF036761">
    <property type="entry name" value="GDH_Mll4104"/>
    <property type="match status" value="1"/>
</dbReference>
<dbReference type="InterPro" id="IPR049059">
    <property type="entry name" value="NAD_Glu_DH_HM1"/>
</dbReference>
<dbReference type="Pfam" id="PF21079">
    <property type="entry name" value="GDH_HM2"/>
    <property type="match status" value="1"/>
</dbReference>
<dbReference type="Pfam" id="PF21077">
    <property type="entry name" value="GDH_ACT3"/>
    <property type="match status" value="1"/>
</dbReference>
<dbReference type="GO" id="GO:0006538">
    <property type="term" value="P:L-glutamate catabolic process"/>
    <property type="evidence" value="ECO:0007669"/>
    <property type="project" value="InterPro"/>
</dbReference>
<comment type="caution">
    <text evidence="7">The sequence shown here is derived from an EMBL/GenBank/DDBJ whole genome shotgun (WGS) entry which is preliminary data.</text>
</comment>
<dbReference type="InterPro" id="IPR024727">
    <property type="entry name" value="NAD_Glu_DH_N_ACT1"/>
</dbReference>
<dbReference type="InterPro" id="IPR048381">
    <property type="entry name" value="GDH_C"/>
</dbReference>
<dbReference type="SUPFAM" id="SSF51735">
    <property type="entry name" value="NAD(P)-binding Rossmann-fold domains"/>
    <property type="match status" value="1"/>
</dbReference>
<dbReference type="GO" id="GO:0004352">
    <property type="term" value="F:glutamate dehydrogenase (NAD+) activity"/>
    <property type="evidence" value="ECO:0007669"/>
    <property type="project" value="InterPro"/>
</dbReference>
<dbReference type="InterPro" id="IPR036291">
    <property type="entry name" value="NAD(P)-bd_dom_sf"/>
</dbReference>
<evidence type="ECO:0000313" key="7">
    <source>
        <dbReference type="EMBL" id="TXS92795.1"/>
    </source>
</evidence>
<dbReference type="Pfam" id="PF21078">
    <property type="entry name" value="GDH_HM3"/>
    <property type="match status" value="1"/>
</dbReference>
<keyword evidence="8" id="KW-1185">Reference proteome</keyword>
<organism evidence="7 8">
    <name type="scientific">Parahaliea maris</name>
    <dbReference type="NCBI Taxonomy" id="2716870"/>
    <lineage>
        <taxon>Bacteria</taxon>
        <taxon>Pseudomonadati</taxon>
        <taxon>Pseudomonadota</taxon>
        <taxon>Gammaproteobacteria</taxon>
        <taxon>Cellvibrionales</taxon>
        <taxon>Halieaceae</taxon>
        <taxon>Parahaliea</taxon>
    </lineage>
</organism>
<dbReference type="SUPFAM" id="SSF53223">
    <property type="entry name" value="Aminoacid dehydrogenase-like, N-terminal domain"/>
    <property type="match status" value="1"/>
</dbReference>
<dbReference type="Pfam" id="PF21076">
    <property type="entry name" value="GDH_ACT2"/>
    <property type="match status" value="1"/>
</dbReference>
<dbReference type="InterPro" id="IPR046346">
    <property type="entry name" value="Aminoacid_DH-like_N_sf"/>
</dbReference>
<name>A0A5C8ZW63_9GAMM</name>
<dbReference type="GO" id="GO:0004069">
    <property type="term" value="F:L-aspartate:2-oxoglutarate aminotransferase activity"/>
    <property type="evidence" value="ECO:0007669"/>
    <property type="project" value="InterPro"/>
</dbReference>
<evidence type="ECO:0000259" key="5">
    <source>
        <dbReference type="Pfam" id="PF21076"/>
    </source>
</evidence>
<sequence length="1614" mass="184088">MAWDALKNSLLEELAQRIDKRGDKDDRQSLHNLSATFMSRFPAEDMRGRTVENLYGCLYGLFHFMDRWESPAAKVRIFNPELQSHGWESKYTVVAILCRDMPFCTASVRGELNQRNIRIHTLASCNLVTHRDEHGELQAVPEDNDDSRKGLSHESLLYFEIGRHSDSDEMDELRSALEEILAQVSLVVDDFPAMRERLQQVVEVIGQSTCIEEEYRSEARAFCEWLCRDHMTFLGYEYLDVRRSGSQFEVDVAKAESLGLLRRRNTRGARELATDLNAMPAEELQRRQLSFAKSRIRSRIHRLAYPDYVEIKVFDETGEVIGQHRFIGLFTSTVYTMNPALIPILRRKVEQVVELSGLETSEHDGRELARVLELFPRDELFQSSIRELYDTVMAVNRIQERRQTRLFVREDAHGKFVNCLVYMPRDRYHTEQRVKMQNILSRAFGAEESEFTTHFSESILVRCHFVLRVDPTEQRHYDVNEIEEQIVQATLAWEDRLRMRLVEEFGEEQGEGYARNLGVGFPPGYRDDFDPRVAVMDVHNLLSLDNGRELAMRLYRLLEEEDDKLRLRLYHKGESLPLSDILPILENLGLRVVSERPYGVKAADGERYWIQEFSLIYSLSNDIDLEQVRDEFEDAFTRIWFGEAENDSFNRLLLGTRLSWREIALLRAYARYLRQLQFPYSVDYIAETMANHLPITAGLVELFLTRFSPVFDGDEDWRAEREQTVEQGIVDALEQVENLGEDRIMRQYITVIKATLRTNFFQQAGNGELKPYFSFKFNPRAIPDVPAPVPMFEIFVYSPRVEGVHLRGGKVARGGLRWSDRMEDFRTEVLGLVKAQQVKNAVIVPVGAKGGFVAKNLTADMSRDEVQQEGIECYQLFIRGLLDITDNRVESGIQRPSQVVCKDEEDPYLVVAADKGTATFSDIANALSEEYGFWLGDAFASGGSAGYDHKKMGITARGAWVSVQRHFREIGIDVQSTDFTAIGVGDMAGDVFGNGMLLSPHIRLLAAFNHMHIFVDPEPDAASSFAERQRLFNLPRSSWTDYDASLISAGGGIFSRAAKSISISPQMQARFDISESRLTPNELISRLLRAEVDLLWNGGIGTYVKSSLESHTDVGDKSNDAVRVNANQLRCRVVGEGGNLGMSQLARVEYCLHGGRSNTDFIDNAGGVDCSDHEVNIKILLNAIVARGDLTEKHRNAMLEDMTEAVAELVLENNYRQVQAISLAEFQAAERSGEYQRFIADLESRGRLNRELEFLPSDEELTERRVQGKGLTRPELAILVSYSKAMLKEELIDSDLGKDPRLASQVSTAFPSQLVATYGEELQAHRLHREIMCTQIANDMVNRMGLNFVMRQRKATGAPVADIARAYTTVMDVYDVVALWDEIEALDHSVDARVQMEMMLNLIRLVRRGVRWLLRNRRHNLAPSTCIEEFGEGVTQLRELVPQLLRGRLKEQYTAFEQHYIDAGVSDLLAGRVAGAVLSYTTLGIIQASSETGSSLERVAQLYYYLGDKLELDWFGGQILASKVDNEWQALARDTYLEDLEWQQRTLAAGALRHWCEDGDPDQCFKQWSKQEATLLKRWREMLSELHSTNSPDFAMYAVANRELLDLAQSSLRN</sequence>
<dbReference type="InterPro" id="IPR049056">
    <property type="entry name" value="NAD_Glu_DH_HM3"/>
</dbReference>
<protein>
    <submittedName>
        <fullName evidence="7">NAD-glutamate dehydrogenase</fullName>
    </submittedName>
</protein>
<feature type="domain" description="NAD-specific glutamate dehydrogenase C-terminal" evidence="3">
    <location>
        <begin position="1268"/>
        <end position="1605"/>
    </location>
</feature>
<proteinExistence type="predicted"/>
<evidence type="ECO:0000259" key="3">
    <source>
        <dbReference type="Pfam" id="PF21074"/>
    </source>
</evidence>
<dbReference type="PANTHER" id="PTHR43403:SF1">
    <property type="entry name" value="NAD-SPECIFIC GLUTAMATE DEHYDROGENASE"/>
    <property type="match status" value="1"/>
</dbReference>
<dbReference type="InterPro" id="IPR049064">
    <property type="entry name" value="NAD_Glu_DH_ACT3"/>
</dbReference>
<dbReference type="Proteomes" id="UP000321039">
    <property type="component" value="Unassembled WGS sequence"/>
</dbReference>
<evidence type="ECO:0000313" key="8">
    <source>
        <dbReference type="Proteomes" id="UP000321039"/>
    </source>
</evidence>
<feature type="domain" description="NAD-glutamate dehydrogenase ACT2" evidence="5">
    <location>
        <begin position="405"/>
        <end position="494"/>
    </location>
</feature>
<dbReference type="InterPro" id="IPR049062">
    <property type="entry name" value="NAD_Glu_DH_ACT2"/>
</dbReference>
<evidence type="ECO:0000259" key="2">
    <source>
        <dbReference type="Pfam" id="PF05088"/>
    </source>
</evidence>
<evidence type="ECO:0000259" key="4">
    <source>
        <dbReference type="Pfam" id="PF21075"/>
    </source>
</evidence>
<dbReference type="Pfam" id="PF05088">
    <property type="entry name" value="Bac_GDH_CD"/>
    <property type="match status" value="1"/>
</dbReference>
<gene>
    <name evidence="7" type="ORF">FV139_12545</name>
</gene>
<dbReference type="EMBL" id="VRZA01000004">
    <property type="protein sequence ID" value="TXS92795.1"/>
    <property type="molecule type" value="Genomic_DNA"/>
</dbReference>
<evidence type="ECO:0000259" key="6">
    <source>
        <dbReference type="Pfam" id="PF21077"/>
    </source>
</evidence>
<dbReference type="InterPro" id="IPR049058">
    <property type="entry name" value="NAD_Glu_DH_HM2"/>
</dbReference>
<dbReference type="Pfam" id="PF21074">
    <property type="entry name" value="GDH_C"/>
    <property type="match status" value="1"/>
</dbReference>
<dbReference type="InterPro" id="IPR007780">
    <property type="entry name" value="NAD_Glu_DH_bac"/>
</dbReference>
<accession>A0A5C8ZW63</accession>
<keyword evidence="1" id="KW-0560">Oxidoreductase</keyword>
<dbReference type="PANTHER" id="PTHR43403">
    <property type="entry name" value="NAD-SPECIFIC GLUTAMATE DEHYDROGENASE"/>
    <property type="match status" value="1"/>
</dbReference>
<feature type="domain" description="NAD-glutamate dehydrogenase ACT3" evidence="6">
    <location>
        <begin position="549"/>
        <end position="628"/>
    </location>
</feature>
<dbReference type="Pfam" id="PF21075">
    <property type="entry name" value="GDH_ACT1"/>
    <property type="match status" value="1"/>
</dbReference>
<dbReference type="InterPro" id="IPR028971">
    <property type="entry name" value="NAD-GDH_cat"/>
</dbReference>
<feature type="domain" description="NAD-glutamate dehydrogenase N-terminal ACT1" evidence="4">
    <location>
        <begin position="36"/>
        <end position="177"/>
    </location>
</feature>